<evidence type="ECO:0000256" key="1">
    <source>
        <dbReference type="SAM" id="Coils"/>
    </source>
</evidence>
<proteinExistence type="predicted"/>
<keyword evidence="1" id="KW-0175">Coiled coil</keyword>
<feature type="coiled-coil region" evidence="1">
    <location>
        <begin position="81"/>
        <end position="115"/>
    </location>
</feature>
<dbReference type="EMBL" id="KE561039">
    <property type="protein sequence ID" value="EPZ33783.1"/>
    <property type="molecule type" value="Genomic_DNA"/>
</dbReference>
<keyword evidence="3" id="KW-1185">Reference proteome</keyword>
<dbReference type="Proteomes" id="UP000030755">
    <property type="component" value="Unassembled WGS sequence"/>
</dbReference>
<name>A0A075AU41_ROZAC</name>
<gene>
    <name evidence="2" type="ORF">O9G_004431</name>
</gene>
<dbReference type="AlphaFoldDB" id="A0A075AU41"/>
<protein>
    <submittedName>
        <fullName evidence="2">Uncharacterized protein</fullName>
    </submittedName>
</protein>
<dbReference type="HOGENOM" id="CLU_921820_0_0_1"/>
<evidence type="ECO:0000313" key="2">
    <source>
        <dbReference type="EMBL" id="EPZ33783.1"/>
    </source>
</evidence>
<evidence type="ECO:0000313" key="3">
    <source>
        <dbReference type="Proteomes" id="UP000030755"/>
    </source>
</evidence>
<organism evidence="2 3">
    <name type="scientific">Rozella allomycis (strain CSF55)</name>
    <dbReference type="NCBI Taxonomy" id="988480"/>
    <lineage>
        <taxon>Eukaryota</taxon>
        <taxon>Fungi</taxon>
        <taxon>Fungi incertae sedis</taxon>
        <taxon>Cryptomycota</taxon>
        <taxon>Cryptomycota incertae sedis</taxon>
        <taxon>Rozella</taxon>
    </lineage>
</organism>
<accession>A0A075AU41</accession>
<reference evidence="2 3" key="1">
    <citation type="journal article" date="2013" name="Curr. Biol.">
        <title>Shared signatures of parasitism and phylogenomics unite Cryptomycota and microsporidia.</title>
        <authorList>
            <person name="James T.Y."/>
            <person name="Pelin A."/>
            <person name="Bonen L."/>
            <person name="Ahrendt S."/>
            <person name="Sain D."/>
            <person name="Corradi N."/>
            <person name="Stajich J.E."/>
        </authorList>
    </citation>
    <scope>NUCLEOTIDE SEQUENCE [LARGE SCALE GENOMIC DNA]</scope>
    <source>
        <strain evidence="2 3">CSF55</strain>
    </source>
</reference>
<sequence length="302" mass="35489">MNPEIVTELEILYKHITEREKKVKEKEIFLQQKEQELESLKIVLQEEVQAKCAKFEKEKYQEYAKRESDLRSSEEYWKRESKRLQQTLQQVIQRNRELREEQKRLTEDIANKDSKIIALKQKRMYGAKLCKTLDSSKEEEKVVVKESQTDEVCVDNENAIGGRKDDMGSLKAFIEYLIEIHLIITENTHILDDEIKDILEQTYFSQIDKLIENILPLMEISLENCDSDVKFSLLLLEFLFQMMAAFPERPEYLAPKIDSLICTLNNKASASVRFLLHFMLCLASDSGYEKLLSFLKLCDQNV</sequence>